<evidence type="ECO:0000259" key="4">
    <source>
        <dbReference type="PROSITE" id="PS50110"/>
    </source>
</evidence>
<feature type="region of interest" description="Disordered" evidence="3">
    <location>
        <begin position="367"/>
        <end position="387"/>
    </location>
</feature>
<dbReference type="InterPro" id="IPR001789">
    <property type="entry name" value="Sig_transdc_resp-reg_receiver"/>
</dbReference>
<protein>
    <recommendedName>
        <fullName evidence="4">Response regulatory domain-containing protein</fullName>
    </recommendedName>
</protein>
<dbReference type="InterPro" id="IPR045279">
    <property type="entry name" value="ARR-like"/>
</dbReference>
<accession>A0A7S1SM18</accession>
<dbReference type="PANTHER" id="PTHR43874:SF7">
    <property type="entry name" value="TWO-COMPONENT RESPONSE REGULATOR ARR10"/>
    <property type="match status" value="1"/>
</dbReference>
<proteinExistence type="predicted"/>
<dbReference type="SMART" id="SM00448">
    <property type="entry name" value="REC"/>
    <property type="match status" value="1"/>
</dbReference>
<feature type="compositionally biased region" description="Low complexity" evidence="3">
    <location>
        <begin position="367"/>
        <end position="378"/>
    </location>
</feature>
<evidence type="ECO:0000256" key="3">
    <source>
        <dbReference type="SAM" id="MobiDB-lite"/>
    </source>
</evidence>
<dbReference type="SUPFAM" id="SSF52172">
    <property type="entry name" value="CheY-like"/>
    <property type="match status" value="1"/>
</dbReference>
<dbReference type="EMBL" id="HBGG01009503">
    <property type="protein sequence ID" value="CAD9202557.1"/>
    <property type="molecule type" value="Transcribed_RNA"/>
</dbReference>
<keyword evidence="1" id="KW-0902">Two-component regulatory system</keyword>
<dbReference type="PANTHER" id="PTHR43874">
    <property type="entry name" value="TWO-COMPONENT RESPONSE REGULATOR"/>
    <property type="match status" value="1"/>
</dbReference>
<evidence type="ECO:0000256" key="1">
    <source>
        <dbReference type="ARBA" id="ARBA00023012"/>
    </source>
</evidence>
<dbReference type="InterPro" id="IPR011006">
    <property type="entry name" value="CheY-like_superfamily"/>
</dbReference>
<evidence type="ECO:0000256" key="2">
    <source>
        <dbReference type="PROSITE-ProRule" id="PRU00169"/>
    </source>
</evidence>
<reference evidence="5" key="1">
    <citation type="submission" date="2021-01" db="EMBL/GenBank/DDBJ databases">
        <authorList>
            <person name="Corre E."/>
            <person name="Pelletier E."/>
            <person name="Niang G."/>
            <person name="Scheremetjew M."/>
            <person name="Finn R."/>
            <person name="Kale V."/>
            <person name="Holt S."/>
            <person name="Cochrane G."/>
            <person name="Meng A."/>
            <person name="Brown T."/>
            <person name="Cohen L."/>
        </authorList>
    </citation>
    <scope>NUCLEOTIDE SEQUENCE</scope>
    <source>
        <strain evidence="5">PLY429</strain>
    </source>
</reference>
<organism evidence="5">
    <name type="scientific">Tetraselmis chuii</name>
    <dbReference type="NCBI Taxonomy" id="63592"/>
    <lineage>
        <taxon>Eukaryota</taxon>
        <taxon>Viridiplantae</taxon>
        <taxon>Chlorophyta</taxon>
        <taxon>core chlorophytes</taxon>
        <taxon>Chlorodendrophyceae</taxon>
        <taxon>Chlorodendrales</taxon>
        <taxon>Chlorodendraceae</taxon>
        <taxon>Tetraselmis</taxon>
    </lineage>
</organism>
<gene>
    <name evidence="5" type="ORF">TCHU04912_LOCUS4790</name>
</gene>
<comment type="caution">
    <text evidence="2">Lacks conserved residue(s) required for the propagation of feature annotation.</text>
</comment>
<sequence>MTTVLASKHFSERPSFPADLEVLLVDSSKQASETARKALQGCSYRVTVCSSCGEAASTLSRKAIDLVLVEQKLFMGQLAGAAQLKAAATLVPTVVISDSGSAKDVWAAIAGRAVDVLTRPLSKQKLQTLWQHTVRMQRSPLPTPATSCGDISKTAPFVNSESTVTAAMKETATPVLSDSKKRKLKEVSGPLVTARPPLSISPNGIVSAVPLPRHMHPPGAVMGYWPQPIMAPMMACPQAAHAWGTPVMGIPAGQQGAAHFIGHPHMTVQMPHGLMASVPGQPVGSQPMLIHAMPQARPLAALPALPAPQQKVEAPPVSKIGAEEAPQEPSIKEPLSPTQSCGSFHAMSDNSCGSQLALVSSDHFINSDSSNDTTQDSQPSCDPTSLDDISEDDYAFIDFALSDSFPIVDQDEILPPLGLSLKKSSSLLNMLNVQMVY</sequence>
<feature type="region of interest" description="Disordered" evidence="3">
    <location>
        <begin position="322"/>
        <end position="342"/>
    </location>
</feature>
<dbReference type="GO" id="GO:0009736">
    <property type="term" value="P:cytokinin-activated signaling pathway"/>
    <property type="evidence" value="ECO:0007669"/>
    <property type="project" value="InterPro"/>
</dbReference>
<feature type="domain" description="Response regulatory" evidence="4">
    <location>
        <begin position="21"/>
        <end position="134"/>
    </location>
</feature>
<name>A0A7S1SM18_9CHLO</name>
<dbReference type="PROSITE" id="PS50110">
    <property type="entry name" value="RESPONSE_REGULATORY"/>
    <property type="match status" value="1"/>
</dbReference>
<evidence type="ECO:0000313" key="5">
    <source>
        <dbReference type="EMBL" id="CAD9202557.1"/>
    </source>
</evidence>
<dbReference type="Gene3D" id="3.40.50.2300">
    <property type="match status" value="1"/>
</dbReference>
<dbReference type="GO" id="GO:0000160">
    <property type="term" value="P:phosphorelay signal transduction system"/>
    <property type="evidence" value="ECO:0007669"/>
    <property type="project" value="UniProtKB-KW"/>
</dbReference>
<dbReference type="AlphaFoldDB" id="A0A7S1SM18"/>